<keyword evidence="1" id="KW-0812">Transmembrane</keyword>
<evidence type="ECO:0000256" key="1">
    <source>
        <dbReference type="SAM" id="Phobius"/>
    </source>
</evidence>
<organism evidence="2 3">
    <name type="scientific">Sphingomonas canadensis</name>
    <dbReference type="NCBI Taxonomy" id="1219257"/>
    <lineage>
        <taxon>Bacteria</taxon>
        <taxon>Pseudomonadati</taxon>
        <taxon>Pseudomonadota</taxon>
        <taxon>Alphaproteobacteria</taxon>
        <taxon>Sphingomonadales</taxon>
        <taxon>Sphingomonadaceae</taxon>
        <taxon>Sphingomonas</taxon>
    </lineage>
</organism>
<name>A0ABW3H5R4_9SPHN</name>
<feature type="transmembrane region" description="Helical" evidence="1">
    <location>
        <begin position="37"/>
        <end position="54"/>
    </location>
</feature>
<dbReference type="Proteomes" id="UP001596977">
    <property type="component" value="Unassembled WGS sequence"/>
</dbReference>
<dbReference type="InterPro" id="IPR025250">
    <property type="entry name" value="DUF4199"/>
</dbReference>
<dbReference type="Pfam" id="PF13858">
    <property type="entry name" value="DUF4199"/>
    <property type="match status" value="1"/>
</dbReference>
<dbReference type="EMBL" id="JBHTJG010000004">
    <property type="protein sequence ID" value="MFD0946654.1"/>
    <property type="molecule type" value="Genomic_DNA"/>
</dbReference>
<sequence>MLKKILTYGAIAGLIAGAPMLALTAWADRIQPELGMVIGYLTMLIAFSTVFVAIKRWRDVEGGGVVRFWPALGMGLGIVALGSLIYAIAWEIALATAGSDFMAEYAAGVIAERKAQGASAAEIAALTAQMESFRAQYANPLFRFAITLTEILPVGLPVALVSAGLLRNPRFLPAR</sequence>
<proteinExistence type="predicted"/>
<protein>
    <submittedName>
        <fullName evidence="2">DUF4199 domain-containing protein</fullName>
    </submittedName>
</protein>
<evidence type="ECO:0000313" key="3">
    <source>
        <dbReference type="Proteomes" id="UP001596977"/>
    </source>
</evidence>
<keyword evidence="1" id="KW-0472">Membrane</keyword>
<accession>A0ABW3H5R4</accession>
<feature type="transmembrane region" description="Helical" evidence="1">
    <location>
        <begin position="66"/>
        <end position="89"/>
    </location>
</feature>
<keyword evidence="1" id="KW-1133">Transmembrane helix</keyword>
<evidence type="ECO:0000313" key="2">
    <source>
        <dbReference type="EMBL" id="MFD0946654.1"/>
    </source>
</evidence>
<gene>
    <name evidence="2" type="ORF">ACFQ1E_09915</name>
</gene>
<keyword evidence="3" id="KW-1185">Reference proteome</keyword>
<comment type="caution">
    <text evidence="2">The sequence shown here is derived from an EMBL/GenBank/DDBJ whole genome shotgun (WGS) entry which is preliminary data.</text>
</comment>
<feature type="transmembrane region" description="Helical" evidence="1">
    <location>
        <begin position="141"/>
        <end position="166"/>
    </location>
</feature>
<reference evidence="3" key="1">
    <citation type="journal article" date="2019" name="Int. J. Syst. Evol. Microbiol.">
        <title>The Global Catalogue of Microorganisms (GCM) 10K type strain sequencing project: providing services to taxonomists for standard genome sequencing and annotation.</title>
        <authorList>
            <consortium name="The Broad Institute Genomics Platform"/>
            <consortium name="The Broad Institute Genome Sequencing Center for Infectious Disease"/>
            <person name="Wu L."/>
            <person name="Ma J."/>
        </authorList>
    </citation>
    <scope>NUCLEOTIDE SEQUENCE [LARGE SCALE GENOMIC DNA]</scope>
    <source>
        <strain evidence="3">CCUG 62982</strain>
    </source>
</reference>
<dbReference type="RefSeq" id="WP_264944274.1">
    <property type="nucleotide sequence ID" value="NZ_JAPDRA010000004.1"/>
</dbReference>